<organism evidence="2">
    <name type="scientific">gut metagenome</name>
    <dbReference type="NCBI Taxonomy" id="749906"/>
    <lineage>
        <taxon>unclassified sequences</taxon>
        <taxon>metagenomes</taxon>
        <taxon>organismal metagenomes</taxon>
    </lineage>
</organism>
<comment type="caution">
    <text evidence="2">The sequence shown here is derived from an EMBL/GenBank/DDBJ whole genome shotgun (WGS) entry which is preliminary data.</text>
</comment>
<feature type="non-terminal residue" evidence="2">
    <location>
        <position position="48"/>
    </location>
</feature>
<dbReference type="AlphaFoldDB" id="J9FKC4"/>
<reference evidence="2" key="1">
    <citation type="journal article" date="2012" name="PLoS ONE">
        <title>Gene sets for utilization of primary and secondary nutrition supplies in the distal gut of endangered iberian lynx.</title>
        <authorList>
            <person name="Alcaide M."/>
            <person name="Messina E."/>
            <person name="Richter M."/>
            <person name="Bargiela R."/>
            <person name="Peplies J."/>
            <person name="Huws S.A."/>
            <person name="Newbold C.J."/>
            <person name="Golyshin P.N."/>
            <person name="Simon M.A."/>
            <person name="Lopez G."/>
            <person name="Yakimov M.M."/>
            <person name="Ferrer M."/>
        </authorList>
    </citation>
    <scope>NUCLEOTIDE SEQUENCE</scope>
</reference>
<gene>
    <name evidence="2" type="ORF">EVA_21856</name>
</gene>
<evidence type="ECO:0000313" key="2">
    <source>
        <dbReference type="EMBL" id="EJW90037.1"/>
    </source>
</evidence>
<evidence type="ECO:0000256" key="1">
    <source>
        <dbReference type="SAM" id="MobiDB-lite"/>
    </source>
</evidence>
<name>J9FKC4_9ZZZZ</name>
<feature type="region of interest" description="Disordered" evidence="1">
    <location>
        <begin position="1"/>
        <end position="48"/>
    </location>
</feature>
<sequence>MNRTFKPRNEPRNEKSSTTPLNKGEVDTSEISAPRNEPRIQPRIQPRI</sequence>
<proteinExistence type="predicted"/>
<accession>J9FKC4</accession>
<protein>
    <submittedName>
        <fullName evidence="2">Uncharacterized protein</fullName>
    </submittedName>
</protein>
<dbReference type="EMBL" id="AMCI01009090">
    <property type="protein sequence ID" value="EJW90037.1"/>
    <property type="molecule type" value="Genomic_DNA"/>
</dbReference>